<dbReference type="PANTHER" id="PTHR43191:SF2">
    <property type="entry name" value="RRNA METHYLTRANSFERASE 3, MITOCHONDRIAL"/>
    <property type="match status" value="1"/>
</dbReference>
<evidence type="ECO:0000256" key="2">
    <source>
        <dbReference type="ARBA" id="ARBA00022679"/>
    </source>
</evidence>
<organism evidence="4 5">
    <name type="scientific">Microlunatus soli</name>
    <dbReference type="NCBI Taxonomy" id="630515"/>
    <lineage>
        <taxon>Bacteria</taxon>
        <taxon>Bacillati</taxon>
        <taxon>Actinomycetota</taxon>
        <taxon>Actinomycetes</taxon>
        <taxon>Propionibacteriales</taxon>
        <taxon>Propionibacteriaceae</taxon>
        <taxon>Microlunatus</taxon>
    </lineage>
</organism>
<protein>
    <submittedName>
        <fullName evidence="4">RNA methyltransferase, TrmH family</fullName>
    </submittedName>
</protein>
<sequence>MSAHATRTTQIGSAHTDVRRALAVKRGQQPGRLLIDGVWAHRAAVDAGAQFDTAFSVPELLHSGEADALLDLCRSRAGRSYRISGKIIERLSDRHQPDGLISIIEQPRWNTEQLGLPDDALIVVADGLQSPGNLGTVIRTIDACRADLLIVTNTRARPDGDKVFQGSRGLSLTVPQLLFERPSAAVDWLQRRAVSIMVADANRGLPYPLSDLRGPVALVIGNERHGVSPDWSGFDRIRIPMLGRADSLNVAVSAGVLLYHARAQRDAW</sequence>
<dbReference type="InterPro" id="IPR001537">
    <property type="entry name" value="SpoU_MeTrfase"/>
</dbReference>
<evidence type="ECO:0000313" key="4">
    <source>
        <dbReference type="EMBL" id="SDT23527.1"/>
    </source>
</evidence>
<dbReference type="GO" id="GO:0003723">
    <property type="term" value="F:RNA binding"/>
    <property type="evidence" value="ECO:0007669"/>
    <property type="project" value="InterPro"/>
</dbReference>
<evidence type="ECO:0000313" key="5">
    <source>
        <dbReference type="Proteomes" id="UP000199103"/>
    </source>
</evidence>
<name>A0A1H1YQ65_9ACTN</name>
<reference evidence="4 5" key="1">
    <citation type="submission" date="2016-10" db="EMBL/GenBank/DDBJ databases">
        <authorList>
            <person name="de Groot N.N."/>
        </authorList>
    </citation>
    <scope>NUCLEOTIDE SEQUENCE [LARGE SCALE GENOMIC DNA]</scope>
    <source>
        <strain evidence="4 5">DSM 21800</strain>
    </source>
</reference>
<dbReference type="Gene3D" id="3.40.1280.10">
    <property type="match status" value="1"/>
</dbReference>
<dbReference type="EMBL" id="LT629772">
    <property type="protein sequence ID" value="SDT23527.1"/>
    <property type="molecule type" value="Genomic_DNA"/>
</dbReference>
<evidence type="ECO:0000256" key="1">
    <source>
        <dbReference type="ARBA" id="ARBA00022603"/>
    </source>
</evidence>
<dbReference type="InterPro" id="IPR029026">
    <property type="entry name" value="tRNA_m1G_MTases_N"/>
</dbReference>
<dbReference type="OrthoDB" id="9794400at2"/>
<feature type="domain" description="tRNA/rRNA methyltransferase SpoU type" evidence="3">
    <location>
        <begin position="121"/>
        <end position="259"/>
    </location>
</feature>
<dbReference type="Pfam" id="PF00588">
    <property type="entry name" value="SpoU_methylase"/>
    <property type="match status" value="1"/>
</dbReference>
<dbReference type="GO" id="GO:0006396">
    <property type="term" value="P:RNA processing"/>
    <property type="evidence" value="ECO:0007669"/>
    <property type="project" value="InterPro"/>
</dbReference>
<evidence type="ECO:0000259" key="3">
    <source>
        <dbReference type="Pfam" id="PF00588"/>
    </source>
</evidence>
<keyword evidence="2 4" id="KW-0808">Transferase</keyword>
<proteinExistence type="predicted"/>
<gene>
    <name evidence="4" type="ORF">SAMN04489812_4714</name>
</gene>
<dbReference type="Gene3D" id="3.30.1330.30">
    <property type="match status" value="1"/>
</dbReference>
<keyword evidence="1 4" id="KW-0489">Methyltransferase</keyword>
<dbReference type="AlphaFoldDB" id="A0A1H1YQ65"/>
<dbReference type="STRING" id="630515.SAMN04489812_4714"/>
<dbReference type="Proteomes" id="UP000199103">
    <property type="component" value="Chromosome I"/>
</dbReference>
<dbReference type="InterPro" id="IPR029028">
    <property type="entry name" value="Alpha/beta_knot_MTases"/>
</dbReference>
<dbReference type="GO" id="GO:0032259">
    <property type="term" value="P:methylation"/>
    <property type="evidence" value="ECO:0007669"/>
    <property type="project" value="UniProtKB-KW"/>
</dbReference>
<dbReference type="GO" id="GO:0008173">
    <property type="term" value="F:RNA methyltransferase activity"/>
    <property type="evidence" value="ECO:0007669"/>
    <property type="project" value="InterPro"/>
</dbReference>
<accession>A0A1H1YQ65</accession>
<dbReference type="InterPro" id="IPR029064">
    <property type="entry name" value="Ribosomal_eL30-like_sf"/>
</dbReference>
<dbReference type="SUPFAM" id="SSF55315">
    <property type="entry name" value="L30e-like"/>
    <property type="match status" value="1"/>
</dbReference>
<dbReference type="InterPro" id="IPR051259">
    <property type="entry name" value="rRNA_Methyltransferase"/>
</dbReference>
<keyword evidence="5" id="KW-1185">Reference proteome</keyword>
<dbReference type="RefSeq" id="WP_091528000.1">
    <property type="nucleotide sequence ID" value="NZ_LT629772.1"/>
</dbReference>
<dbReference type="PANTHER" id="PTHR43191">
    <property type="entry name" value="RRNA METHYLTRANSFERASE 3"/>
    <property type="match status" value="1"/>
</dbReference>
<dbReference type="SUPFAM" id="SSF75217">
    <property type="entry name" value="alpha/beta knot"/>
    <property type="match status" value="1"/>
</dbReference>